<accession>A0A9D4D7I6</accession>
<name>A0A9D4D7I6_DREPO</name>
<sequence length="110" mass="13149">MSEQTQADEMMYKAQRDDIRQKISMLIEDAEQTAKQLSAQSEHFTASVKEHERNIVHYMQEEDYWLADCKLIDSIENHVKRIEDYKTNIDRDQIDTVSETDIYQRYLVKS</sequence>
<dbReference type="AlphaFoldDB" id="A0A9D4D7I6"/>
<keyword evidence="3" id="KW-1185">Reference proteome</keyword>
<protein>
    <submittedName>
        <fullName evidence="2">Uncharacterized protein</fullName>
    </submittedName>
</protein>
<organism evidence="2 3">
    <name type="scientific">Dreissena polymorpha</name>
    <name type="common">Zebra mussel</name>
    <name type="synonym">Mytilus polymorpha</name>
    <dbReference type="NCBI Taxonomy" id="45954"/>
    <lineage>
        <taxon>Eukaryota</taxon>
        <taxon>Metazoa</taxon>
        <taxon>Spiralia</taxon>
        <taxon>Lophotrochozoa</taxon>
        <taxon>Mollusca</taxon>
        <taxon>Bivalvia</taxon>
        <taxon>Autobranchia</taxon>
        <taxon>Heteroconchia</taxon>
        <taxon>Euheterodonta</taxon>
        <taxon>Imparidentia</taxon>
        <taxon>Neoheterodontei</taxon>
        <taxon>Myida</taxon>
        <taxon>Dreissenoidea</taxon>
        <taxon>Dreissenidae</taxon>
        <taxon>Dreissena</taxon>
    </lineage>
</organism>
<reference evidence="2" key="2">
    <citation type="submission" date="2020-11" db="EMBL/GenBank/DDBJ databases">
        <authorList>
            <person name="McCartney M.A."/>
            <person name="Auch B."/>
            <person name="Kono T."/>
            <person name="Mallez S."/>
            <person name="Becker A."/>
            <person name="Gohl D.M."/>
            <person name="Silverstein K.A.T."/>
            <person name="Koren S."/>
            <person name="Bechman K.B."/>
            <person name="Herman A."/>
            <person name="Abrahante J.E."/>
            <person name="Garbe J."/>
        </authorList>
    </citation>
    <scope>NUCLEOTIDE SEQUENCE</scope>
    <source>
        <strain evidence="2">Duluth1</strain>
        <tissue evidence="2">Whole animal</tissue>
    </source>
</reference>
<reference evidence="2" key="1">
    <citation type="journal article" date="2019" name="bioRxiv">
        <title>The Genome of the Zebra Mussel, Dreissena polymorpha: A Resource for Invasive Species Research.</title>
        <authorList>
            <person name="McCartney M.A."/>
            <person name="Auch B."/>
            <person name="Kono T."/>
            <person name="Mallez S."/>
            <person name="Zhang Y."/>
            <person name="Obille A."/>
            <person name="Becker A."/>
            <person name="Abrahante J.E."/>
            <person name="Garbe J."/>
            <person name="Badalamenti J.P."/>
            <person name="Herman A."/>
            <person name="Mangelson H."/>
            <person name="Liachko I."/>
            <person name="Sullivan S."/>
            <person name="Sone E.D."/>
            <person name="Koren S."/>
            <person name="Silverstein K.A.T."/>
            <person name="Beckman K.B."/>
            <person name="Gohl D.M."/>
        </authorList>
    </citation>
    <scope>NUCLEOTIDE SEQUENCE</scope>
    <source>
        <strain evidence="2">Duluth1</strain>
        <tissue evidence="2">Whole animal</tissue>
    </source>
</reference>
<dbReference type="Proteomes" id="UP000828390">
    <property type="component" value="Unassembled WGS sequence"/>
</dbReference>
<evidence type="ECO:0000313" key="3">
    <source>
        <dbReference type="Proteomes" id="UP000828390"/>
    </source>
</evidence>
<evidence type="ECO:0000256" key="1">
    <source>
        <dbReference type="SAM" id="Coils"/>
    </source>
</evidence>
<comment type="caution">
    <text evidence="2">The sequence shown here is derived from an EMBL/GenBank/DDBJ whole genome shotgun (WGS) entry which is preliminary data.</text>
</comment>
<dbReference type="EMBL" id="JAIWYP010000011">
    <property type="protein sequence ID" value="KAH3738648.1"/>
    <property type="molecule type" value="Genomic_DNA"/>
</dbReference>
<evidence type="ECO:0000313" key="2">
    <source>
        <dbReference type="EMBL" id="KAH3738648.1"/>
    </source>
</evidence>
<feature type="coiled-coil region" evidence="1">
    <location>
        <begin position="20"/>
        <end position="47"/>
    </location>
</feature>
<keyword evidence="1" id="KW-0175">Coiled coil</keyword>
<proteinExistence type="predicted"/>
<gene>
    <name evidence="2" type="ORF">DPMN_045287</name>
</gene>